<feature type="domain" description="DDE-1" evidence="1">
    <location>
        <begin position="30"/>
        <end position="98"/>
    </location>
</feature>
<dbReference type="Pfam" id="PF03184">
    <property type="entry name" value="DDE_1"/>
    <property type="match status" value="1"/>
</dbReference>
<evidence type="ECO:0000259" key="1">
    <source>
        <dbReference type="Pfam" id="PF03184"/>
    </source>
</evidence>
<gene>
    <name evidence="2" type="ORF">PF010_g10962</name>
</gene>
<name>A0A6G0L874_9STRA</name>
<dbReference type="EMBL" id="QXFX01000570">
    <property type="protein sequence ID" value="KAE9111008.1"/>
    <property type="molecule type" value="Genomic_DNA"/>
</dbReference>
<protein>
    <recommendedName>
        <fullName evidence="1">DDE-1 domain-containing protein</fullName>
    </recommendedName>
</protein>
<proteinExistence type="predicted"/>
<reference evidence="2 3" key="1">
    <citation type="submission" date="2018-09" db="EMBL/GenBank/DDBJ databases">
        <title>Genomic investigation of the strawberry pathogen Phytophthora fragariae indicates pathogenicity is determined by transcriptional variation in three key races.</title>
        <authorList>
            <person name="Adams T.M."/>
            <person name="Armitage A.D."/>
            <person name="Sobczyk M.K."/>
            <person name="Bates H.J."/>
            <person name="Dunwell J.M."/>
            <person name="Nellist C.F."/>
            <person name="Harrison R.J."/>
        </authorList>
    </citation>
    <scope>NUCLEOTIDE SEQUENCE [LARGE SCALE GENOMIC DNA]</scope>
    <source>
        <strain evidence="2 3">ONT-3</strain>
    </source>
</reference>
<dbReference type="GO" id="GO:0003676">
    <property type="term" value="F:nucleic acid binding"/>
    <property type="evidence" value="ECO:0007669"/>
    <property type="project" value="InterPro"/>
</dbReference>
<dbReference type="AlphaFoldDB" id="A0A6G0L874"/>
<accession>A0A6G0L874</accession>
<sequence length="131" mass="15194">MLEWIQRFKSPQNGIRQDYAGRGLQYAGEFIPTGITGIAQPMDVAVIKSFKDNVRHSYLAFHVEYQFPETRDQKRGLISSFVSEAWRNVSKESIRREFIKSGIIPVVPRDRFDCFRISAELEEEAPILQDQ</sequence>
<comment type="caution">
    <text evidence="2">The sequence shown here is derived from an EMBL/GenBank/DDBJ whole genome shotgun (WGS) entry which is preliminary data.</text>
</comment>
<evidence type="ECO:0000313" key="3">
    <source>
        <dbReference type="Proteomes" id="UP000488956"/>
    </source>
</evidence>
<organism evidence="2 3">
    <name type="scientific">Phytophthora fragariae</name>
    <dbReference type="NCBI Taxonomy" id="53985"/>
    <lineage>
        <taxon>Eukaryota</taxon>
        <taxon>Sar</taxon>
        <taxon>Stramenopiles</taxon>
        <taxon>Oomycota</taxon>
        <taxon>Peronosporomycetes</taxon>
        <taxon>Peronosporales</taxon>
        <taxon>Peronosporaceae</taxon>
        <taxon>Phytophthora</taxon>
    </lineage>
</organism>
<evidence type="ECO:0000313" key="2">
    <source>
        <dbReference type="EMBL" id="KAE9111008.1"/>
    </source>
</evidence>
<dbReference type="InterPro" id="IPR004875">
    <property type="entry name" value="DDE_SF_endonuclease_dom"/>
</dbReference>
<dbReference type="Proteomes" id="UP000488956">
    <property type="component" value="Unassembled WGS sequence"/>
</dbReference>